<evidence type="ECO:0000256" key="4">
    <source>
        <dbReference type="ARBA" id="ARBA00022989"/>
    </source>
</evidence>
<keyword evidence="4 6" id="KW-1133">Transmembrane helix</keyword>
<sequence length="141" mass="16270">MLRLRVVLLTCIQVTILSLIWMAANVFVQRLHVPVPSNLVGLCLLLILVFTRIIRPNWLRLGASWLLAEMLLFFVPAAISVIKYPQLIRQFGLQIMAVIFLSTLCVIISTAWTVDKMHRIEVRLARRRDHKLILSNRSNRS</sequence>
<keyword evidence="3 6" id="KW-0812">Transmembrane</keyword>
<keyword evidence="2" id="KW-1003">Cell membrane</keyword>
<gene>
    <name evidence="7" type="ORF">EV690_2123</name>
</gene>
<keyword evidence="8" id="KW-1185">Reference proteome</keyword>
<accession>A0A4R1JLV3</accession>
<proteinExistence type="predicted"/>
<dbReference type="GO" id="GO:0005886">
    <property type="term" value="C:plasma membrane"/>
    <property type="evidence" value="ECO:0007669"/>
    <property type="project" value="UniProtKB-SubCell"/>
</dbReference>
<dbReference type="EMBL" id="SMGD01000013">
    <property type="protein sequence ID" value="TCK52023.1"/>
    <property type="molecule type" value="Genomic_DNA"/>
</dbReference>
<comment type="subcellular location">
    <subcellularLocation>
        <location evidence="1">Cell membrane</location>
        <topology evidence="1">Multi-pass membrane protein</topology>
    </subcellularLocation>
</comment>
<name>A0A4R1JLV3_9GAMM</name>
<feature type="transmembrane region" description="Helical" evidence="6">
    <location>
        <begin position="34"/>
        <end position="54"/>
    </location>
</feature>
<dbReference type="PANTHER" id="PTHR33931:SF2">
    <property type="entry name" value="HOLIN-LIKE PROTEIN CIDA"/>
    <property type="match status" value="1"/>
</dbReference>
<evidence type="ECO:0000313" key="8">
    <source>
        <dbReference type="Proteomes" id="UP000295565"/>
    </source>
</evidence>
<feature type="transmembrane region" description="Helical" evidence="6">
    <location>
        <begin position="7"/>
        <end position="28"/>
    </location>
</feature>
<evidence type="ECO:0000313" key="7">
    <source>
        <dbReference type="EMBL" id="TCK52023.1"/>
    </source>
</evidence>
<dbReference type="OrthoDB" id="194658at2"/>
<dbReference type="PANTHER" id="PTHR33931">
    <property type="entry name" value="HOLIN-LIKE PROTEIN CIDA-RELATED"/>
    <property type="match status" value="1"/>
</dbReference>
<evidence type="ECO:0000256" key="6">
    <source>
        <dbReference type="SAM" id="Phobius"/>
    </source>
</evidence>
<evidence type="ECO:0000256" key="5">
    <source>
        <dbReference type="ARBA" id="ARBA00023136"/>
    </source>
</evidence>
<dbReference type="InterPro" id="IPR005538">
    <property type="entry name" value="LrgA/CidA"/>
</dbReference>
<evidence type="ECO:0000256" key="3">
    <source>
        <dbReference type="ARBA" id="ARBA00022692"/>
    </source>
</evidence>
<reference evidence="7 8" key="1">
    <citation type="submission" date="2019-03" db="EMBL/GenBank/DDBJ databases">
        <title>Genomic Encyclopedia of Type Strains, Phase IV (KMG-IV): sequencing the most valuable type-strain genomes for metagenomic binning, comparative biology and taxonomic classification.</title>
        <authorList>
            <person name="Goeker M."/>
        </authorList>
    </citation>
    <scope>NUCLEOTIDE SEQUENCE [LARGE SCALE GENOMIC DNA]</scope>
    <source>
        <strain evidence="7 8">DSM 18577</strain>
    </source>
</reference>
<keyword evidence="5 6" id="KW-0472">Membrane</keyword>
<feature type="transmembrane region" description="Helical" evidence="6">
    <location>
        <begin position="91"/>
        <end position="114"/>
    </location>
</feature>
<organism evidence="7 8">
    <name type="scientific">Celerinatantimonas diazotrophica</name>
    <dbReference type="NCBI Taxonomy" id="412034"/>
    <lineage>
        <taxon>Bacteria</taxon>
        <taxon>Pseudomonadati</taxon>
        <taxon>Pseudomonadota</taxon>
        <taxon>Gammaproteobacteria</taxon>
        <taxon>Celerinatantimonadaceae</taxon>
        <taxon>Celerinatantimonas</taxon>
    </lineage>
</organism>
<dbReference type="RefSeq" id="WP_131912932.1">
    <property type="nucleotide sequence ID" value="NZ_OU594967.1"/>
</dbReference>
<dbReference type="Pfam" id="PF03788">
    <property type="entry name" value="LrgA"/>
    <property type="match status" value="1"/>
</dbReference>
<evidence type="ECO:0000256" key="1">
    <source>
        <dbReference type="ARBA" id="ARBA00004651"/>
    </source>
</evidence>
<dbReference type="AlphaFoldDB" id="A0A4R1JLV3"/>
<dbReference type="Proteomes" id="UP000295565">
    <property type="component" value="Unassembled WGS sequence"/>
</dbReference>
<evidence type="ECO:0000256" key="2">
    <source>
        <dbReference type="ARBA" id="ARBA00022475"/>
    </source>
</evidence>
<comment type="caution">
    <text evidence="7">The sequence shown here is derived from an EMBL/GenBank/DDBJ whole genome shotgun (WGS) entry which is preliminary data.</text>
</comment>
<feature type="transmembrane region" description="Helical" evidence="6">
    <location>
        <begin position="66"/>
        <end position="85"/>
    </location>
</feature>
<protein>
    <submittedName>
        <fullName evidence="7">Holin-like protein</fullName>
    </submittedName>
</protein>